<gene>
    <name evidence="7" type="ORF">EV146_102349</name>
</gene>
<dbReference type="Pfam" id="PF03630">
    <property type="entry name" value="Fumble"/>
    <property type="match status" value="1"/>
</dbReference>
<dbReference type="Proteomes" id="UP000295689">
    <property type="component" value="Unassembled WGS sequence"/>
</dbReference>
<organism evidence="7 8">
    <name type="scientific">Mesobacillus foraminis</name>
    <dbReference type="NCBI Taxonomy" id="279826"/>
    <lineage>
        <taxon>Bacteria</taxon>
        <taxon>Bacillati</taxon>
        <taxon>Bacillota</taxon>
        <taxon>Bacilli</taxon>
        <taxon>Bacillales</taxon>
        <taxon>Bacillaceae</taxon>
        <taxon>Mesobacillus</taxon>
    </lineage>
</organism>
<dbReference type="GO" id="GO:0004594">
    <property type="term" value="F:pantothenate kinase activity"/>
    <property type="evidence" value="ECO:0007669"/>
    <property type="project" value="InterPro"/>
</dbReference>
<accession>A0A4R2BMH5</accession>
<dbReference type="GO" id="GO:0005829">
    <property type="term" value="C:cytosol"/>
    <property type="evidence" value="ECO:0007669"/>
    <property type="project" value="TreeGrafter"/>
</dbReference>
<dbReference type="NCBIfam" id="NF009842">
    <property type="entry name" value="PRK13317.1"/>
    <property type="match status" value="1"/>
</dbReference>
<dbReference type="InterPro" id="IPR043129">
    <property type="entry name" value="ATPase_NBD"/>
</dbReference>
<dbReference type="AlphaFoldDB" id="A0A4R2BMH5"/>
<keyword evidence="5" id="KW-0067">ATP-binding</keyword>
<dbReference type="PANTHER" id="PTHR12280">
    <property type="entry name" value="PANTOTHENATE KINASE"/>
    <property type="match status" value="1"/>
</dbReference>
<name>A0A4R2BMH5_9BACI</name>
<sequence>MRVRRVGIDAGGSLLKMAIEEAGQYHYKKYPVTQMEEAMGWLSFMAQGASVGLTGGRAHVLQNKFFPSARVIPEFEATCAGARFLLHIENKKVDQPFMLVNIGTGTSWYLVDGKEDQRILGSGIGGGTFMGLGQIVAGANDFQKLVELAKAGEKEKVDLLVKDIYPPEISPLEGNLTAANFAKASFSSNLKEADMSASALNLVAETIILLTKQTAQLHGVKNIIYIGSTLAGNAPLQDGLVELSKMAGLQPDFLEKGEYCGALGAIM</sequence>
<evidence type="ECO:0000256" key="3">
    <source>
        <dbReference type="ARBA" id="ARBA00022741"/>
    </source>
</evidence>
<dbReference type="InterPro" id="IPR011602">
    <property type="entry name" value="Type_II_PanK_bac"/>
</dbReference>
<keyword evidence="8" id="KW-1185">Reference proteome</keyword>
<dbReference type="EMBL" id="SLVV01000002">
    <property type="protein sequence ID" value="TCN27399.1"/>
    <property type="molecule type" value="Genomic_DNA"/>
</dbReference>
<dbReference type="InterPro" id="IPR004567">
    <property type="entry name" value="Type_II_PanK"/>
</dbReference>
<dbReference type="RefSeq" id="WP_132002215.1">
    <property type="nucleotide sequence ID" value="NZ_JABUHM010000001.1"/>
</dbReference>
<keyword evidence="3" id="KW-0547">Nucleotide-binding</keyword>
<dbReference type="SUPFAM" id="SSF53067">
    <property type="entry name" value="Actin-like ATPase domain"/>
    <property type="match status" value="1"/>
</dbReference>
<evidence type="ECO:0000256" key="2">
    <source>
        <dbReference type="ARBA" id="ARBA00022679"/>
    </source>
</evidence>
<keyword evidence="1" id="KW-0963">Cytoplasm</keyword>
<keyword evidence="6" id="KW-0173">Coenzyme A biosynthesis</keyword>
<evidence type="ECO:0000256" key="5">
    <source>
        <dbReference type="ARBA" id="ARBA00022840"/>
    </source>
</evidence>
<evidence type="ECO:0000256" key="1">
    <source>
        <dbReference type="ARBA" id="ARBA00022490"/>
    </source>
</evidence>
<dbReference type="PANTHER" id="PTHR12280:SF20">
    <property type="entry name" value="4'-PHOSPHOPANTETHEINE PHOSPHATASE"/>
    <property type="match status" value="1"/>
</dbReference>
<dbReference type="GO" id="GO:0005524">
    <property type="term" value="F:ATP binding"/>
    <property type="evidence" value="ECO:0007669"/>
    <property type="project" value="UniProtKB-KW"/>
</dbReference>
<proteinExistence type="predicted"/>
<dbReference type="PIRSF" id="PIRSF036940">
    <property type="entry name" value="PanK_bac_aCoA"/>
    <property type="match status" value="1"/>
</dbReference>
<protein>
    <submittedName>
        <fullName evidence="7">Type II pantothenate kinase</fullName>
    </submittedName>
</protein>
<evidence type="ECO:0000256" key="6">
    <source>
        <dbReference type="ARBA" id="ARBA00022993"/>
    </source>
</evidence>
<evidence type="ECO:0000256" key="4">
    <source>
        <dbReference type="ARBA" id="ARBA00022777"/>
    </source>
</evidence>
<keyword evidence="4 7" id="KW-0418">Kinase</keyword>
<keyword evidence="2" id="KW-0808">Transferase</keyword>
<evidence type="ECO:0000313" key="8">
    <source>
        <dbReference type="Proteomes" id="UP000295689"/>
    </source>
</evidence>
<evidence type="ECO:0000313" key="7">
    <source>
        <dbReference type="EMBL" id="TCN27399.1"/>
    </source>
</evidence>
<dbReference type="CDD" id="cd24085">
    <property type="entry name" value="ASKHA_NBD_PanK-II_bac"/>
    <property type="match status" value="1"/>
</dbReference>
<dbReference type="GO" id="GO:0015937">
    <property type="term" value="P:coenzyme A biosynthetic process"/>
    <property type="evidence" value="ECO:0007669"/>
    <property type="project" value="UniProtKB-KW"/>
</dbReference>
<reference evidence="7 8" key="1">
    <citation type="journal article" date="2015" name="Stand. Genomic Sci.">
        <title>Genomic Encyclopedia of Bacterial and Archaeal Type Strains, Phase III: the genomes of soil and plant-associated and newly described type strains.</title>
        <authorList>
            <person name="Whitman W.B."/>
            <person name="Woyke T."/>
            <person name="Klenk H.P."/>
            <person name="Zhou Y."/>
            <person name="Lilburn T.G."/>
            <person name="Beck B.J."/>
            <person name="De Vos P."/>
            <person name="Vandamme P."/>
            <person name="Eisen J.A."/>
            <person name="Garrity G."/>
            <person name="Hugenholtz P."/>
            <person name="Kyrpides N.C."/>
        </authorList>
    </citation>
    <scope>NUCLEOTIDE SEQUENCE [LARGE SCALE GENOMIC DNA]</scope>
    <source>
        <strain evidence="7 8">CV53</strain>
    </source>
</reference>
<comment type="caution">
    <text evidence="7">The sequence shown here is derived from an EMBL/GenBank/DDBJ whole genome shotgun (WGS) entry which is preliminary data.</text>
</comment>
<dbReference type="Gene3D" id="3.30.420.40">
    <property type="match status" value="1"/>
</dbReference>